<reference evidence="1 2" key="1">
    <citation type="submission" date="2021-03" db="EMBL/GenBank/DDBJ databases">
        <title>Whole genome shotgun sequence of Actinoplanes toevensis NBRC 105298.</title>
        <authorList>
            <person name="Komaki H."/>
            <person name="Tamura T."/>
        </authorList>
    </citation>
    <scope>NUCLEOTIDE SEQUENCE [LARGE SCALE GENOMIC DNA]</scope>
    <source>
        <strain evidence="1 2">NBRC 105298</strain>
    </source>
</reference>
<name>A0A919W7Q6_9ACTN</name>
<organism evidence="1 2">
    <name type="scientific">Paractinoplanes toevensis</name>
    <dbReference type="NCBI Taxonomy" id="571911"/>
    <lineage>
        <taxon>Bacteria</taxon>
        <taxon>Bacillati</taxon>
        <taxon>Actinomycetota</taxon>
        <taxon>Actinomycetes</taxon>
        <taxon>Micromonosporales</taxon>
        <taxon>Micromonosporaceae</taxon>
        <taxon>Paractinoplanes</taxon>
    </lineage>
</organism>
<dbReference type="AlphaFoldDB" id="A0A919W7Q6"/>
<dbReference type="Proteomes" id="UP000677082">
    <property type="component" value="Unassembled WGS sequence"/>
</dbReference>
<evidence type="ECO:0000313" key="1">
    <source>
        <dbReference type="EMBL" id="GIM89856.1"/>
    </source>
</evidence>
<dbReference type="EMBL" id="BOQN01000021">
    <property type="protein sequence ID" value="GIM89856.1"/>
    <property type="molecule type" value="Genomic_DNA"/>
</dbReference>
<sequence>MTQPVSGTEFVVGFGRDIVAELAPAELSVFEAVSAAFLRDPKRVLSRRSGPGVVLGSGIDVVVLTVSPVALAVATAVYQQLVDKTAESTVKHAVRMVNRLRRGKQPEPLPEITAEVRDTAAEGTRTLVENLTEDPDLARQCADVVRVLLDRRR</sequence>
<evidence type="ECO:0000313" key="2">
    <source>
        <dbReference type="Proteomes" id="UP000677082"/>
    </source>
</evidence>
<comment type="caution">
    <text evidence="1">The sequence shown here is derived from an EMBL/GenBank/DDBJ whole genome shotgun (WGS) entry which is preliminary data.</text>
</comment>
<gene>
    <name evidence="1" type="ORF">Ato02nite_016490</name>
</gene>
<accession>A0A919W7Q6</accession>
<protein>
    <submittedName>
        <fullName evidence="1">Uncharacterized protein</fullName>
    </submittedName>
</protein>
<dbReference type="RefSeq" id="WP_213005817.1">
    <property type="nucleotide sequence ID" value="NZ_BOQN01000021.1"/>
</dbReference>
<keyword evidence="2" id="KW-1185">Reference proteome</keyword>
<proteinExistence type="predicted"/>